<keyword evidence="3 6" id="KW-0812">Transmembrane</keyword>
<gene>
    <name evidence="8" type="ORF">R9Z33_00670</name>
</gene>
<dbReference type="PANTHER" id="PTHR43124">
    <property type="entry name" value="PURINE EFFLUX PUMP PBUE"/>
    <property type="match status" value="1"/>
</dbReference>
<evidence type="ECO:0000259" key="7">
    <source>
        <dbReference type="PROSITE" id="PS50850"/>
    </source>
</evidence>
<keyword evidence="4 6" id="KW-1133">Transmembrane helix</keyword>
<feature type="transmembrane region" description="Helical" evidence="6">
    <location>
        <begin position="365"/>
        <end position="383"/>
    </location>
</feature>
<name>A0ABZ0PIF7_9PROT</name>
<dbReference type="Proteomes" id="UP001305521">
    <property type="component" value="Chromosome"/>
</dbReference>
<feature type="transmembrane region" description="Helical" evidence="6">
    <location>
        <begin position="33"/>
        <end position="54"/>
    </location>
</feature>
<feature type="transmembrane region" description="Helical" evidence="6">
    <location>
        <begin position="75"/>
        <end position="94"/>
    </location>
</feature>
<feature type="transmembrane region" description="Helical" evidence="6">
    <location>
        <begin position="279"/>
        <end position="298"/>
    </location>
</feature>
<evidence type="ECO:0000256" key="5">
    <source>
        <dbReference type="ARBA" id="ARBA00023136"/>
    </source>
</evidence>
<organism evidence="8 9">
    <name type="scientific">Sediminicoccus rosea</name>
    <dbReference type="NCBI Taxonomy" id="1225128"/>
    <lineage>
        <taxon>Bacteria</taxon>
        <taxon>Pseudomonadati</taxon>
        <taxon>Pseudomonadota</taxon>
        <taxon>Alphaproteobacteria</taxon>
        <taxon>Acetobacterales</taxon>
        <taxon>Roseomonadaceae</taxon>
        <taxon>Sediminicoccus</taxon>
    </lineage>
</organism>
<protein>
    <submittedName>
        <fullName evidence="8">MFS transporter</fullName>
    </submittedName>
</protein>
<dbReference type="CDD" id="cd17324">
    <property type="entry name" value="MFS_NepI_like"/>
    <property type="match status" value="1"/>
</dbReference>
<keyword evidence="9" id="KW-1185">Reference proteome</keyword>
<keyword evidence="5 6" id="KW-0472">Membrane</keyword>
<dbReference type="PANTHER" id="PTHR43124:SF3">
    <property type="entry name" value="CHLORAMPHENICOL EFFLUX PUMP RV0191"/>
    <property type="match status" value="1"/>
</dbReference>
<accession>A0ABZ0PIF7</accession>
<feature type="transmembrane region" description="Helical" evidence="6">
    <location>
        <begin position="133"/>
        <end position="155"/>
    </location>
</feature>
<dbReference type="Pfam" id="PF07690">
    <property type="entry name" value="MFS_1"/>
    <property type="match status" value="2"/>
</dbReference>
<evidence type="ECO:0000313" key="8">
    <source>
        <dbReference type="EMBL" id="WPB85400.1"/>
    </source>
</evidence>
<evidence type="ECO:0000256" key="2">
    <source>
        <dbReference type="ARBA" id="ARBA00022475"/>
    </source>
</evidence>
<feature type="domain" description="Major facilitator superfamily (MFS) profile" evidence="7">
    <location>
        <begin position="9"/>
        <end position="391"/>
    </location>
</feature>
<feature type="transmembrane region" description="Helical" evidence="6">
    <location>
        <begin position="336"/>
        <end position="359"/>
    </location>
</feature>
<sequence length="391" mass="40217">MSPPAPQVSIWLVALAGFASGSGMRIMDPLMPLVAADFGVTVSGVAILIAAFMLTYGGGQVAVGPLGDRLGKLRVAAVALMLFGTFTVLAEFATSLTQLTLLRAAGGLVAGAVIPLLLAHIGDTVPYNERQAVIGQFLIGNVMAQMLTGPISGILGQHFGWQTSFLVFGCFTASVGLLLAARLGPQMWRGTPDGARGQSGLMAYARLLRNPNARRLLLAAYLDGALLFGGAFPFIASFLIEDFSLSAGEAGLIVAGFGLGALAYTQIARRMVRRFGERGLLLWGGLGLAAGLALTAVAPGWGVVLALQLLLGFCFYSFHGVLQARATEAMPEARGTAVSAFAMALFMGQTSGSLVFAGVIAATGYAGAFGIAAAGMAVFAVWVRGQGPRAA</sequence>
<keyword evidence="2" id="KW-1003">Cell membrane</keyword>
<proteinExistence type="predicted"/>
<feature type="transmembrane region" description="Helical" evidence="6">
    <location>
        <begin position="216"/>
        <end position="240"/>
    </location>
</feature>
<feature type="transmembrane region" description="Helical" evidence="6">
    <location>
        <begin position="100"/>
        <end position="121"/>
    </location>
</feature>
<evidence type="ECO:0000256" key="3">
    <source>
        <dbReference type="ARBA" id="ARBA00022692"/>
    </source>
</evidence>
<feature type="transmembrane region" description="Helical" evidence="6">
    <location>
        <begin position="246"/>
        <end position="267"/>
    </location>
</feature>
<dbReference type="EMBL" id="CP137852">
    <property type="protein sequence ID" value="WPB85400.1"/>
    <property type="molecule type" value="Genomic_DNA"/>
</dbReference>
<dbReference type="InterPro" id="IPR011701">
    <property type="entry name" value="MFS"/>
</dbReference>
<feature type="transmembrane region" description="Helical" evidence="6">
    <location>
        <begin position="304"/>
        <end position="324"/>
    </location>
</feature>
<dbReference type="RefSeq" id="WP_318649369.1">
    <property type="nucleotide sequence ID" value="NZ_CP137852.1"/>
</dbReference>
<feature type="transmembrane region" description="Helical" evidence="6">
    <location>
        <begin position="161"/>
        <end position="181"/>
    </location>
</feature>
<reference evidence="8 9" key="1">
    <citation type="submission" date="2023-11" db="EMBL/GenBank/DDBJ databases">
        <title>Arctic aerobic anoxygenic photoheterotroph Sediminicoccus rosea KRV36 adapts its photosynthesis to long days of polar summer.</title>
        <authorList>
            <person name="Tomasch J."/>
            <person name="Kopejtka K."/>
            <person name="Bily T."/>
            <person name="Gardiner A.T."/>
            <person name="Gardian Z."/>
            <person name="Shivaramu S."/>
            <person name="Koblizek M."/>
            <person name="Engelhardt F."/>
            <person name="Kaftan D."/>
        </authorList>
    </citation>
    <scope>NUCLEOTIDE SEQUENCE [LARGE SCALE GENOMIC DNA]</scope>
    <source>
        <strain evidence="8 9">R-30</strain>
    </source>
</reference>
<dbReference type="SUPFAM" id="SSF103473">
    <property type="entry name" value="MFS general substrate transporter"/>
    <property type="match status" value="1"/>
</dbReference>
<evidence type="ECO:0000256" key="4">
    <source>
        <dbReference type="ARBA" id="ARBA00022989"/>
    </source>
</evidence>
<evidence type="ECO:0000313" key="9">
    <source>
        <dbReference type="Proteomes" id="UP001305521"/>
    </source>
</evidence>
<evidence type="ECO:0000256" key="1">
    <source>
        <dbReference type="ARBA" id="ARBA00004651"/>
    </source>
</evidence>
<dbReference type="InterPro" id="IPR050189">
    <property type="entry name" value="MFS_Efflux_Transporters"/>
</dbReference>
<dbReference type="InterPro" id="IPR036259">
    <property type="entry name" value="MFS_trans_sf"/>
</dbReference>
<dbReference type="Gene3D" id="1.20.1250.20">
    <property type="entry name" value="MFS general substrate transporter like domains"/>
    <property type="match status" value="1"/>
</dbReference>
<comment type="subcellular location">
    <subcellularLocation>
        <location evidence="1">Cell membrane</location>
        <topology evidence="1">Multi-pass membrane protein</topology>
    </subcellularLocation>
</comment>
<dbReference type="InterPro" id="IPR020846">
    <property type="entry name" value="MFS_dom"/>
</dbReference>
<evidence type="ECO:0000256" key="6">
    <source>
        <dbReference type="SAM" id="Phobius"/>
    </source>
</evidence>
<dbReference type="PROSITE" id="PS50850">
    <property type="entry name" value="MFS"/>
    <property type="match status" value="1"/>
</dbReference>